<sequence>MSKFSRIAVILVIIIIVVAWAVYPRLDDFTGSGSNDAIAATASRGPSALPVNVSVVQPKYIENKIKVTGSILPNESIELKSEVSGLVTKVHFKEGQQVKKGELLISLKDDELKAQLEKLKYSNQLAKETEGRQKQLLDRGAISQEEYDISLTNLNTTSADIRLLEAQLDKMSIKAPFNGTLGLRQISEGAYITNGTVITSLYSLNPMKVDFAIPGKYAGNVKVGNRISFGTDASLDTFEGEVYAIEPKIDETTRTLRLRALADNKSNQLMPGQFAKIELVMESIEDALMVPAVSVIPELNGHKVYISKGGKAASVPVEIGIRTDEEVQILKGVEPQDSVIISGLLQIRPGSAVQINSVRD</sequence>
<dbReference type="PANTHER" id="PTHR30469:SF36">
    <property type="entry name" value="BLL3903 PROTEIN"/>
    <property type="match status" value="1"/>
</dbReference>
<dbReference type="InterPro" id="IPR058624">
    <property type="entry name" value="MdtA-like_HH"/>
</dbReference>
<feature type="domain" description="CusB-like beta-barrel" evidence="4">
    <location>
        <begin position="209"/>
        <end position="280"/>
    </location>
</feature>
<dbReference type="NCBIfam" id="TIGR01730">
    <property type="entry name" value="RND_mfp"/>
    <property type="match status" value="1"/>
</dbReference>
<dbReference type="Gene3D" id="2.40.50.100">
    <property type="match status" value="1"/>
</dbReference>
<keyword evidence="7" id="KW-1185">Reference proteome</keyword>
<feature type="domain" description="Multidrug resistance protein MdtA-like alpha-helical hairpin" evidence="2">
    <location>
        <begin position="110"/>
        <end position="170"/>
    </location>
</feature>
<evidence type="ECO:0000259" key="4">
    <source>
        <dbReference type="Pfam" id="PF25954"/>
    </source>
</evidence>
<dbReference type="Pfam" id="PF25876">
    <property type="entry name" value="HH_MFP_RND"/>
    <property type="match status" value="1"/>
</dbReference>
<dbReference type="SUPFAM" id="SSF111369">
    <property type="entry name" value="HlyD-like secretion proteins"/>
    <property type="match status" value="1"/>
</dbReference>
<evidence type="ECO:0000313" key="7">
    <source>
        <dbReference type="Proteomes" id="UP000075606"/>
    </source>
</evidence>
<name>A0A150XFE8_9BACT</name>
<comment type="caution">
    <text evidence="6">The sequence shown here is derived from an EMBL/GenBank/DDBJ whole genome shotgun (WGS) entry which is preliminary data.</text>
</comment>
<proteinExistence type="inferred from homology"/>
<dbReference type="InterPro" id="IPR058792">
    <property type="entry name" value="Beta-barrel_RND_2"/>
</dbReference>
<evidence type="ECO:0000259" key="2">
    <source>
        <dbReference type="Pfam" id="PF25876"/>
    </source>
</evidence>
<dbReference type="RefSeq" id="WP_068215708.1">
    <property type="nucleotide sequence ID" value="NZ_CP139724.1"/>
</dbReference>
<evidence type="ECO:0000259" key="5">
    <source>
        <dbReference type="Pfam" id="PF25989"/>
    </source>
</evidence>
<reference evidence="6 7" key="1">
    <citation type="submission" date="2016-01" db="EMBL/GenBank/DDBJ databases">
        <title>Genome sequencing of Roseivirga spongicola UST030701-084.</title>
        <authorList>
            <person name="Selvaratnam C."/>
            <person name="Thevarajoo S."/>
            <person name="Goh K.M."/>
            <person name="Ee R."/>
            <person name="Chan K.-G."/>
            <person name="Chong C.S."/>
        </authorList>
    </citation>
    <scope>NUCLEOTIDE SEQUENCE [LARGE SCALE GENOMIC DNA]</scope>
    <source>
        <strain evidence="6 7">UST030701-084</strain>
    </source>
</reference>
<evidence type="ECO:0000259" key="3">
    <source>
        <dbReference type="Pfam" id="PF25917"/>
    </source>
</evidence>
<dbReference type="InterPro" id="IPR058625">
    <property type="entry name" value="MdtA-like_BSH"/>
</dbReference>
<feature type="domain" description="Multidrug resistance protein MdtA-like barrel-sandwich hybrid" evidence="3">
    <location>
        <begin position="76"/>
        <end position="196"/>
    </location>
</feature>
<dbReference type="FunFam" id="2.40.30.170:FF:000010">
    <property type="entry name" value="Efflux RND transporter periplasmic adaptor subunit"/>
    <property type="match status" value="1"/>
</dbReference>
<accession>A0A150XFE8</accession>
<organism evidence="6 7">
    <name type="scientific">Roseivirga spongicola</name>
    <dbReference type="NCBI Taxonomy" id="333140"/>
    <lineage>
        <taxon>Bacteria</taxon>
        <taxon>Pseudomonadati</taxon>
        <taxon>Bacteroidota</taxon>
        <taxon>Cytophagia</taxon>
        <taxon>Cytophagales</taxon>
        <taxon>Roseivirgaceae</taxon>
        <taxon>Roseivirga</taxon>
    </lineage>
</organism>
<dbReference type="Gene3D" id="2.40.30.170">
    <property type="match status" value="1"/>
</dbReference>
<dbReference type="Gene3D" id="2.40.420.20">
    <property type="match status" value="1"/>
</dbReference>
<dbReference type="InterPro" id="IPR058637">
    <property type="entry name" value="YknX-like_C"/>
</dbReference>
<protein>
    <submittedName>
        <fullName evidence="6">Efflux transporter periplasmic adaptor subunit</fullName>
    </submittedName>
</protein>
<dbReference type="STRING" id="333140.AWW68_01140"/>
<feature type="domain" description="YknX-like C-terminal permuted SH3-like" evidence="5">
    <location>
        <begin position="288"/>
        <end position="354"/>
    </location>
</feature>
<dbReference type="Proteomes" id="UP000075606">
    <property type="component" value="Unassembled WGS sequence"/>
</dbReference>
<dbReference type="GO" id="GO:1990281">
    <property type="term" value="C:efflux pump complex"/>
    <property type="evidence" value="ECO:0007669"/>
    <property type="project" value="TreeGrafter"/>
</dbReference>
<dbReference type="Pfam" id="PF25989">
    <property type="entry name" value="YknX_C"/>
    <property type="match status" value="1"/>
</dbReference>
<dbReference type="InterPro" id="IPR006143">
    <property type="entry name" value="RND_pump_MFP"/>
</dbReference>
<dbReference type="OrthoDB" id="9806939at2"/>
<dbReference type="Pfam" id="PF25954">
    <property type="entry name" value="Beta-barrel_RND_2"/>
    <property type="match status" value="1"/>
</dbReference>
<evidence type="ECO:0000313" key="6">
    <source>
        <dbReference type="EMBL" id="KYG77404.1"/>
    </source>
</evidence>
<comment type="similarity">
    <text evidence="1">Belongs to the membrane fusion protein (MFP) (TC 8.A.1) family.</text>
</comment>
<dbReference type="Gene3D" id="1.10.287.470">
    <property type="entry name" value="Helix hairpin bin"/>
    <property type="match status" value="1"/>
</dbReference>
<dbReference type="GO" id="GO:0015562">
    <property type="term" value="F:efflux transmembrane transporter activity"/>
    <property type="evidence" value="ECO:0007669"/>
    <property type="project" value="TreeGrafter"/>
</dbReference>
<dbReference type="EMBL" id="LRPC01000001">
    <property type="protein sequence ID" value="KYG77404.1"/>
    <property type="molecule type" value="Genomic_DNA"/>
</dbReference>
<dbReference type="AlphaFoldDB" id="A0A150XFE8"/>
<evidence type="ECO:0000256" key="1">
    <source>
        <dbReference type="ARBA" id="ARBA00009477"/>
    </source>
</evidence>
<dbReference type="Pfam" id="PF25917">
    <property type="entry name" value="BSH_RND"/>
    <property type="match status" value="1"/>
</dbReference>
<dbReference type="PANTHER" id="PTHR30469">
    <property type="entry name" value="MULTIDRUG RESISTANCE PROTEIN MDTA"/>
    <property type="match status" value="1"/>
</dbReference>
<gene>
    <name evidence="6" type="ORF">AWW68_01140</name>
</gene>